<feature type="signal peptide" evidence="3">
    <location>
        <begin position="1"/>
        <end position="18"/>
    </location>
</feature>
<dbReference type="AlphaFoldDB" id="A0AAW0FXJ9"/>
<dbReference type="Pfam" id="PF10342">
    <property type="entry name" value="Kre9_KNH"/>
    <property type="match status" value="1"/>
</dbReference>
<evidence type="ECO:0000259" key="4">
    <source>
        <dbReference type="Pfam" id="PF10342"/>
    </source>
</evidence>
<dbReference type="InterPro" id="IPR045328">
    <property type="entry name" value="Kre9/Knh1"/>
</dbReference>
<organism evidence="5 6">
    <name type="scientific">Cerrena zonata</name>
    <dbReference type="NCBI Taxonomy" id="2478898"/>
    <lineage>
        <taxon>Eukaryota</taxon>
        <taxon>Fungi</taxon>
        <taxon>Dikarya</taxon>
        <taxon>Basidiomycota</taxon>
        <taxon>Agaricomycotina</taxon>
        <taxon>Agaricomycetes</taxon>
        <taxon>Polyporales</taxon>
        <taxon>Cerrenaceae</taxon>
        <taxon>Cerrena</taxon>
    </lineage>
</organism>
<dbReference type="EMBL" id="JASBNA010000029">
    <property type="protein sequence ID" value="KAK7683824.1"/>
    <property type="molecule type" value="Genomic_DNA"/>
</dbReference>
<keyword evidence="6" id="KW-1185">Reference proteome</keyword>
<accession>A0AAW0FXJ9</accession>
<dbReference type="PANTHER" id="PTHR28154:SF1">
    <property type="entry name" value="CELL WALL SYNTHESIS PROTEIN KNH1-RELATED"/>
    <property type="match status" value="1"/>
</dbReference>
<gene>
    <name evidence="5" type="ORF">QCA50_013200</name>
</gene>
<name>A0AAW0FXJ9_9APHY</name>
<protein>
    <recommendedName>
        <fullName evidence="4">Yeast cell wall synthesis Kre9/Knh1-like N-terminal domain-containing protein</fullName>
    </recommendedName>
</protein>
<dbReference type="Proteomes" id="UP001385951">
    <property type="component" value="Unassembled WGS sequence"/>
</dbReference>
<dbReference type="GO" id="GO:0042546">
    <property type="term" value="P:cell wall biogenesis"/>
    <property type="evidence" value="ECO:0007669"/>
    <property type="project" value="InterPro"/>
</dbReference>
<comment type="caution">
    <text evidence="5">The sequence shown here is derived from an EMBL/GenBank/DDBJ whole genome shotgun (WGS) entry which is preliminary data.</text>
</comment>
<keyword evidence="1 3" id="KW-0732">Signal</keyword>
<dbReference type="InterPro" id="IPR018466">
    <property type="entry name" value="Kre9/Knh1-like_N"/>
</dbReference>
<evidence type="ECO:0000256" key="3">
    <source>
        <dbReference type="SAM" id="SignalP"/>
    </source>
</evidence>
<evidence type="ECO:0000313" key="5">
    <source>
        <dbReference type="EMBL" id="KAK7683824.1"/>
    </source>
</evidence>
<proteinExistence type="predicted"/>
<dbReference type="PANTHER" id="PTHR28154">
    <property type="entry name" value="CELL WALL SYNTHESIS PROTEIN KNH1-RELATED"/>
    <property type="match status" value="1"/>
</dbReference>
<feature type="chain" id="PRO_5043328915" description="Yeast cell wall synthesis Kre9/Knh1-like N-terminal domain-containing protein" evidence="3">
    <location>
        <begin position="19"/>
        <end position="222"/>
    </location>
</feature>
<evidence type="ECO:0000313" key="6">
    <source>
        <dbReference type="Proteomes" id="UP001385951"/>
    </source>
</evidence>
<feature type="region of interest" description="Disordered" evidence="2">
    <location>
        <begin position="147"/>
        <end position="184"/>
    </location>
</feature>
<dbReference type="GO" id="GO:0006078">
    <property type="term" value="P:(1-&gt;6)-beta-D-glucan biosynthetic process"/>
    <property type="evidence" value="ECO:0007669"/>
    <property type="project" value="InterPro"/>
</dbReference>
<feature type="domain" description="Yeast cell wall synthesis Kre9/Knh1-like N-terminal" evidence="4">
    <location>
        <begin position="25"/>
        <end position="113"/>
    </location>
</feature>
<evidence type="ECO:0000256" key="2">
    <source>
        <dbReference type="SAM" id="MobiDB-lite"/>
    </source>
</evidence>
<evidence type="ECO:0000256" key="1">
    <source>
        <dbReference type="ARBA" id="ARBA00022729"/>
    </source>
</evidence>
<reference evidence="5 6" key="1">
    <citation type="submission" date="2022-09" db="EMBL/GenBank/DDBJ databases">
        <authorList>
            <person name="Palmer J.M."/>
        </authorList>
    </citation>
    <scope>NUCLEOTIDE SEQUENCE [LARGE SCALE GENOMIC DNA]</scope>
    <source>
        <strain evidence="5 6">DSM 7382</strain>
    </source>
</reference>
<sequence length="222" mass="21603">MFASALLALAALASSAQAAIFVTAPVASTSWAAGQQQTISWQDDGTTPNLASFGPAKVTLGVGNAITQTQVQTVVDSVDVSTTSSIVFTPDATVGANGAVYFIRFESLALKDATSPQFPALGFSAKFTLSGMSGTFNSTVQSQIDGSSTAPLGATSSGASSATSSASATSKASTGSTSATSTRASTSASATGAANNGAFAVAASPYVAAAGSIMALAAAMVL</sequence>